<accession>A0ACB9T6F3</accession>
<sequence length="69" mass="7798">MKLQALLKRQSEGHRLKKGKTFTPEELNKFLKEAPDHPVPLTKVALIVGLMGACRTNESHSMKIEDIED</sequence>
<organism evidence="1 2">
    <name type="scientific">Holotrichia oblita</name>
    <name type="common">Chafer beetle</name>
    <dbReference type="NCBI Taxonomy" id="644536"/>
    <lineage>
        <taxon>Eukaryota</taxon>
        <taxon>Metazoa</taxon>
        <taxon>Ecdysozoa</taxon>
        <taxon>Arthropoda</taxon>
        <taxon>Hexapoda</taxon>
        <taxon>Insecta</taxon>
        <taxon>Pterygota</taxon>
        <taxon>Neoptera</taxon>
        <taxon>Endopterygota</taxon>
        <taxon>Coleoptera</taxon>
        <taxon>Polyphaga</taxon>
        <taxon>Scarabaeiformia</taxon>
        <taxon>Scarabaeidae</taxon>
        <taxon>Melolonthinae</taxon>
        <taxon>Holotrichia</taxon>
    </lineage>
</organism>
<proteinExistence type="predicted"/>
<comment type="caution">
    <text evidence="1">The sequence shown here is derived from an EMBL/GenBank/DDBJ whole genome shotgun (WGS) entry which is preliminary data.</text>
</comment>
<dbReference type="Proteomes" id="UP001056778">
    <property type="component" value="Chromosome 4"/>
</dbReference>
<evidence type="ECO:0000313" key="2">
    <source>
        <dbReference type="Proteomes" id="UP001056778"/>
    </source>
</evidence>
<keyword evidence="2" id="KW-1185">Reference proteome</keyword>
<gene>
    <name evidence="1" type="ORF">MML48_4g00002717</name>
</gene>
<dbReference type="EMBL" id="CM043018">
    <property type="protein sequence ID" value="KAI4462362.1"/>
    <property type="molecule type" value="Genomic_DNA"/>
</dbReference>
<name>A0ACB9T6F3_HOLOL</name>
<protein>
    <submittedName>
        <fullName evidence="1">Uncharacterized protein</fullName>
    </submittedName>
</protein>
<reference evidence="1" key="1">
    <citation type="submission" date="2022-04" db="EMBL/GenBank/DDBJ databases">
        <title>Chromosome-scale genome assembly of Holotrichia oblita Faldermann.</title>
        <authorList>
            <person name="Rongchong L."/>
        </authorList>
    </citation>
    <scope>NUCLEOTIDE SEQUENCE</scope>
    <source>
        <strain evidence="1">81SQS9</strain>
    </source>
</reference>
<evidence type="ECO:0000313" key="1">
    <source>
        <dbReference type="EMBL" id="KAI4462362.1"/>
    </source>
</evidence>